<dbReference type="PATRIC" id="fig|743698.3.peg.513"/>
<evidence type="ECO:0000256" key="2">
    <source>
        <dbReference type="ARBA" id="ARBA00029460"/>
    </source>
</evidence>
<dbReference type="AlphaFoldDB" id="A0A0H3XKU9"/>
<evidence type="ECO:0000259" key="4">
    <source>
        <dbReference type="SMART" id="SM00363"/>
    </source>
</evidence>
<dbReference type="SUPFAM" id="SSF53335">
    <property type="entry name" value="S-adenosyl-L-methionine-dependent methyltransferases"/>
    <property type="match status" value="1"/>
</dbReference>
<protein>
    <submittedName>
        <fullName evidence="5">rRNA methyltransferase</fullName>
    </submittedName>
</protein>
<keyword evidence="5" id="KW-0808">Transferase</keyword>
<reference evidence="6" key="2">
    <citation type="submission" date="2015-06" db="EMBL/GenBank/DDBJ databases">
        <title>Complete genome sequence of Spiroplasma eriocheiris TDA-040725-5 (DSM 21848).</title>
        <authorList>
            <person name="Lo W.-S."/>
            <person name="Kuo C.-H."/>
        </authorList>
    </citation>
    <scope>NUCLEOTIDE SEQUENCE [LARGE SCALE GENOMIC DNA]</scope>
    <source>
        <strain evidence="6">TDA-040725-5</strain>
    </source>
</reference>
<dbReference type="PROSITE" id="PS50889">
    <property type="entry name" value="S4"/>
    <property type="match status" value="1"/>
</dbReference>
<dbReference type="GO" id="GO:0003723">
    <property type="term" value="F:RNA binding"/>
    <property type="evidence" value="ECO:0007669"/>
    <property type="project" value="UniProtKB-KW"/>
</dbReference>
<evidence type="ECO:0000256" key="1">
    <source>
        <dbReference type="ARBA" id="ARBA00022884"/>
    </source>
</evidence>
<name>A0A0H3XKU9_9MOLU</name>
<dbReference type="CDD" id="cd00165">
    <property type="entry name" value="S4"/>
    <property type="match status" value="1"/>
</dbReference>
<dbReference type="InterPro" id="IPR002877">
    <property type="entry name" value="RNA_MeTrfase_FtsJ_dom"/>
</dbReference>
<dbReference type="InterPro" id="IPR047048">
    <property type="entry name" value="TlyA"/>
</dbReference>
<comment type="similarity">
    <text evidence="2">Belongs to the TlyA family.</text>
</comment>
<dbReference type="PANTHER" id="PTHR32319">
    <property type="entry name" value="BACTERIAL HEMOLYSIN-LIKE PROTEIN"/>
    <property type="match status" value="1"/>
</dbReference>
<dbReference type="InterPro" id="IPR002942">
    <property type="entry name" value="S4_RNA-bd"/>
</dbReference>
<evidence type="ECO:0000313" key="6">
    <source>
        <dbReference type="Proteomes" id="UP000035661"/>
    </source>
</evidence>
<dbReference type="EMBL" id="CP011856">
    <property type="protein sequence ID" value="AKM54089.1"/>
    <property type="molecule type" value="Genomic_DNA"/>
</dbReference>
<dbReference type="SUPFAM" id="SSF55174">
    <property type="entry name" value="Alpha-L RNA-binding motif"/>
    <property type="match status" value="1"/>
</dbReference>
<keyword evidence="6" id="KW-1185">Reference proteome</keyword>
<accession>A0A0H3XKU9</accession>
<gene>
    <name evidence="5" type="primary">yqxC</name>
    <name evidence="5" type="ORF">SERIO_v1c05140</name>
</gene>
<dbReference type="Proteomes" id="UP000035661">
    <property type="component" value="Chromosome"/>
</dbReference>
<dbReference type="Gene3D" id="3.40.50.150">
    <property type="entry name" value="Vaccinia Virus protein VP39"/>
    <property type="match status" value="1"/>
</dbReference>
<evidence type="ECO:0000313" key="5">
    <source>
        <dbReference type="EMBL" id="AKM54089.1"/>
    </source>
</evidence>
<dbReference type="CDD" id="cd02440">
    <property type="entry name" value="AdoMet_MTases"/>
    <property type="match status" value="1"/>
</dbReference>
<dbReference type="PIRSF" id="PIRSF005578">
    <property type="entry name" value="TlyA"/>
    <property type="match status" value="1"/>
</dbReference>
<dbReference type="Pfam" id="PF01728">
    <property type="entry name" value="FtsJ"/>
    <property type="match status" value="1"/>
</dbReference>
<feature type="domain" description="RNA-binding S4" evidence="4">
    <location>
        <begin position="3"/>
        <end position="68"/>
    </location>
</feature>
<dbReference type="RefSeq" id="WP_047791333.1">
    <property type="nucleotide sequence ID" value="NZ_CP011856.1"/>
</dbReference>
<reference evidence="5 6" key="1">
    <citation type="journal article" date="2015" name="Genome Biol. Evol.">
        <title>Found and Lost: The Fates of Horizontally Acquired Genes in Arthropod-Symbiotic Spiroplasma.</title>
        <authorList>
            <person name="Lo W.S."/>
            <person name="Gasparich G.E."/>
            <person name="Kuo C.H."/>
        </authorList>
    </citation>
    <scope>NUCLEOTIDE SEQUENCE [LARGE SCALE GENOMIC DNA]</scope>
    <source>
        <strain evidence="6">TDA-040725-5</strain>
    </source>
</reference>
<dbReference type="InterPro" id="IPR029063">
    <property type="entry name" value="SAM-dependent_MTases_sf"/>
</dbReference>
<organism evidence="5 6">
    <name type="scientific">Spiroplasma eriocheiris</name>
    <dbReference type="NCBI Taxonomy" id="315358"/>
    <lineage>
        <taxon>Bacteria</taxon>
        <taxon>Bacillati</taxon>
        <taxon>Mycoplasmatota</taxon>
        <taxon>Mollicutes</taxon>
        <taxon>Entomoplasmatales</taxon>
        <taxon>Spiroplasmataceae</taxon>
        <taxon>Spiroplasma</taxon>
    </lineage>
</organism>
<dbReference type="Gene3D" id="3.10.290.10">
    <property type="entry name" value="RNA-binding S4 domain"/>
    <property type="match status" value="1"/>
</dbReference>
<keyword evidence="5" id="KW-0489">Methyltransferase</keyword>
<dbReference type="Pfam" id="PF01479">
    <property type="entry name" value="S4"/>
    <property type="match status" value="1"/>
</dbReference>
<evidence type="ECO:0000256" key="3">
    <source>
        <dbReference type="PROSITE-ProRule" id="PRU00182"/>
    </source>
</evidence>
<dbReference type="GO" id="GO:0008168">
    <property type="term" value="F:methyltransferase activity"/>
    <property type="evidence" value="ECO:0007669"/>
    <property type="project" value="UniProtKB-KW"/>
</dbReference>
<dbReference type="GO" id="GO:0032259">
    <property type="term" value="P:methylation"/>
    <property type="evidence" value="ECO:0007669"/>
    <property type="project" value="UniProtKB-KW"/>
</dbReference>
<dbReference type="SMART" id="SM00363">
    <property type="entry name" value="S4"/>
    <property type="match status" value="1"/>
</dbReference>
<dbReference type="STRING" id="315358.SERIO_v1c05140"/>
<dbReference type="NCBIfam" id="TIGR00478">
    <property type="entry name" value="tly"/>
    <property type="match status" value="1"/>
</dbReference>
<dbReference type="InterPro" id="IPR004538">
    <property type="entry name" value="Hemolysin_A/TlyA"/>
</dbReference>
<keyword evidence="1 3" id="KW-0694">RNA-binding</keyword>
<dbReference type="InterPro" id="IPR036986">
    <property type="entry name" value="S4_RNA-bd_sf"/>
</dbReference>
<dbReference type="PANTHER" id="PTHR32319:SF0">
    <property type="entry name" value="BACTERIAL HEMOLYSIN-LIKE PROTEIN"/>
    <property type="match status" value="1"/>
</dbReference>
<sequence>MKIRIDQLLVDKKLAPSREKAKALILSNNVLVNNEPILKAGTLVDENDDIKIRGNELKYVSRAGYKLEKALLTFQIPARGLVCLDIGASTGGFTDCLLQNNAKKVYAVDVGTNQLVWKLRSDQRVVSLEKTNFRYASKELFADNIEFACCDVSFISLDKIIPVLKDILLPNHYAVLLIKPQFETTRENVNKGKISRQEIHYEVIKKIMALSLQNNFSFLNLDYSPITGNKKANIEFICLLQQTSTPINNITDQKVQEVIATAWNNL</sequence>
<dbReference type="KEGG" id="seri:SERIO_v1c05140"/>
<proteinExistence type="inferred from homology"/>